<feature type="repeat" description="TPR" evidence="1">
    <location>
        <begin position="298"/>
        <end position="331"/>
    </location>
</feature>
<dbReference type="PROSITE" id="PS50005">
    <property type="entry name" value="TPR"/>
    <property type="match status" value="1"/>
</dbReference>
<name>A0A8J6XV47_9CYAN</name>
<comment type="caution">
    <text evidence="4">The sequence shown here is derived from an EMBL/GenBank/DDBJ whole genome shotgun (WGS) entry which is preliminary data.</text>
</comment>
<dbReference type="Gene3D" id="1.25.40.10">
    <property type="entry name" value="Tetratricopeptide repeat domain"/>
    <property type="match status" value="3"/>
</dbReference>
<feature type="transmembrane region" description="Helical" evidence="2">
    <location>
        <begin position="58"/>
        <end position="78"/>
    </location>
</feature>
<dbReference type="PANTHER" id="PTHR10098:SF112">
    <property type="entry name" value="SLR0380 PROTEIN"/>
    <property type="match status" value="1"/>
</dbReference>
<accession>A0A8J6XV47</accession>
<proteinExistence type="predicted"/>
<evidence type="ECO:0000313" key="5">
    <source>
        <dbReference type="Proteomes" id="UP000629098"/>
    </source>
</evidence>
<keyword evidence="2" id="KW-0472">Membrane</keyword>
<gene>
    <name evidence="4" type="ORF">ICL16_19800</name>
</gene>
<dbReference type="Proteomes" id="UP000629098">
    <property type="component" value="Unassembled WGS sequence"/>
</dbReference>
<evidence type="ECO:0000256" key="2">
    <source>
        <dbReference type="SAM" id="Phobius"/>
    </source>
</evidence>
<sequence length="920" mass="102199">MVGKRFYLGVCHFLANTLKGVATRTKFASSGFKFIAGAGRLRTISLTRIGCGRAYYKTYFLLTLVTVFIVLIISPVLGQSQVTVPVQSLSKSQESLQDLLQQGKVLFEAGRLVEAQAVLQKVSQQYQVLGDKLRQAMTLSNLALVYQQRGMFAEANKAINNSLQLLGTHSKQHLQVQAQTLEIQGSLQLEQGQAEVALKTWQRAIDTYTQIGDKSGMTRSRINQAQALQVLGFYRRALTSLTELSNDLQSQPDSLTKVVELRSLGDTLQLTGDLDKSRQVLLKSLELAQRLKYTPEISATLLSLGNTARLQQDYQGAIAFYHQVIATNPAPLTKVQAQINLINVLIKTNKAAIIPSILTQIETEIEKLPLSQVAVYARVHLAQSLMKECVGARQCRAPTDRYSTPEKIAQLLATGVQQAKALGDKRAESYALGTLGKLYEQEKQWKNAQKLTQQALVLAQLVNAPDIAYNWHWQMGRLLKQQGNIPAAIAAYDAAYEELQSIRSDLVAVNRDVQFSFRESVEPVYRESVALLLQPRGEKLSEKTLDKARQRIEALQLAELDNFFREACLNVTKVVLDKVVEQDSPTTAVIYPIILPDQLQVIVKIPKLPLRHFSVNKSQTEVENILGQLRQYLNEPDTIEEVQSLSLQLYSWLIQPIDSELQRSKVNTLVFVLDGALRSVPMASLYDGKQYLIEKYAVALNLGLQLQTPKPLTQQKLQVLAGGLVQPPPNFPQFPPLPEIISEFNLIARSGVSTTKLLNQNFTSKTLQGKINASGFNVVHLATHGQFSSRSEDTFILTADGPINVSDFDLLLRRRDETRPEAIEMLVLSACQTAAGDNRATLGLAGVGIRAGARSTLASLWNVGDRSTAILMGEFYRELTTAKVTKAEALRRAQVTLLQKYPNYSRPGYWAAYVLIGNWL</sequence>
<keyword evidence="1" id="KW-0802">TPR repeat</keyword>
<dbReference type="InterPro" id="IPR011990">
    <property type="entry name" value="TPR-like_helical_dom_sf"/>
</dbReference>
<organism evidence="4 5">
    <name type="scientific">Iningainema tapete BLCC-T55</name>
    <dbReference type="NCBI Taxonomy" id="2748662"/>
    <lineage>
        <taxon>Bacteria</taxon>
        <taxon>Bacillati</taxon>
        <taxon>Cyanobacteriota</taxon>
        <taxon>Cyanophyceae</taxon>
        <taxon>Nostocales</taxon>
        <taxon>Scytonemataceae</taxon>
        <taxon>Iningainema tapete</taxon>
    </lineage>
</organism>
<dbReference type="InterPro" id="IPR019734">
    <property type="entry name" value="TPR_rpt"/>
</dbReference>
<dbReference type="InterPro" id="IPR024983">
    <property type="entry name" value="CHAT_dom"/>
</dbReference>
<dbReference type="PANTHER" id="PTHR10098">
    <property type="entry name" value="RAPSYN-RELATED"/>
    <property type="match status" value="1"/>
</dbReference>
<dbReference type="RefSeq" id="WP_190831017.1">
    <property type="nucleotide sequence ID" value="NZ_CAWPPI010000067.1"/>
</dbReference>
<keyword evidence="2" id="KW-1133">Transmembrane helix</keyword>
<keyword evidence="2" id="KW-0812">Transmembrane</keyword>
<dbReference type="Pfam" id="PF13424">
    <property type="entry name" value="TPR_12"/>
    <property type="match status" value="2"/>
</dbReference>
<feature type="domain" description="CHAT" evidence="3">
    <location>
        <begin position="647"/>
        <end position="918"/>
    </location>
</feature>
<dbReference type="Pfam" id="PF12770">
    <property type="entry name" value="CHAT"/>
    <property type="match status" value="1"/>
</dbReference>
<dbReference type="EMBL" id="JACXAE010000067">
    <property type="protein sequence ID" value="MBD2774253.1"/>
    <property type="molecule type" value="Genomic_DNA"/>
</dbReference>
<reference evidence="4" key="1">
    <citation type="submission" date="2020-09" db="EMBL/GenBank/DDBJ databases">
        <title>Iningainema tapete sp. nov. (Scytonemataceae, Cyanobacteria) from greenhouses in central Florida (USA) produces two types of nodularin with biosynthetic potential for microcystin-LR and anabaenopeptins.</title>
        <authorList>
            <person name="Berthold D.E."/>
            <person name="Lefler F.W."/>
            <person name="Huang I.-S."/>
            <person name="Abdulla H."/>
            <person name="Zimba P.V."/>
            <person name="Laughinghouse H.D. IV."/>
        </authorList>
    </citation>
    <scope>NUCLEOTIDE SEQUENCE</scope>
    <source>
        <strain evidence="4">BLCCT55</strain>
    </source>
</reference>
<dbReference type="SUPFAM" id="SSF48452">
    <property type="entry name" value="TPR-like"/>
    <property type="match status" value="3"/>
</dbReference>
<dbReference type="AlphaFoldDB" id="A0A8J6XV47"/>
<keyword evidence="5" id="KW-1185">Reference proteome</keyword>
<evidence type="ECO:0000259" key="3">
    <source>
        <dbReference type="Pfam" id="PF12770"/>
    </source>
</evidence>
<evidence type="ECO:0000313" key="4">
    <source>
        <dbReference type="EMBL" id="MBD2774253.1"/>
    </source>
</evidence>
<protein>
    <submittedName>
        <fullName evidence="4">CHAT domain-containing protein</fullName>
    </submittedName>
</protein>
<evidence type="ECO:0000256" key="1">
    <source>
        <dbReference type="PROSITE-ProRule" id="PRU00339"/>
    </source>
</evidence>
<dbReference type="SMART" id="SM00028">
    <property type="entry name" value="TPR"/>
    <property type="match status" value="6"/>
</dbReference>